<accession>A0A401QKR7</accession>
<keyword evidence="8" id="KW-0843">Virulence</keyword>
<keyword evidence="5 10" id="KW-0328">Glycosyltransferase</keyword>
<keyword evidence="13" id="KW-1185">Reference proteome</keyword>
<dbReference type="PANTHER" id="PTHR10339:SF25">
    <property type="entry name" value="SECRETED EXOENZYME S"/>
    <property type="match status" value="1"/>
</dbReference>
<dbReference type="GO" id="GO:0090729">
    <property type="term" value="F:toxin activity"/>
    <property type="evidence" value="ECO:0007669"/>
    <property type="project" value="UniProtKB-KW"/>
</dbReference>
<dbReference type="InterPro" id="IPR050999">
    <property type="entry name" value="ADP-ribosyltransferase_ARG"/>
</dbReference>
<sequence length="267" mass="30285">MQEDSAAFWFSQTGSQDNMAIRGLETLLKKNATLNKIWNYAQSRFEGDVPPGLRKEHIIAIFVYTNNGPWYKALNDGIMKFGNIAEYNSKFNLTGFHYLLTVALQSLGKSSEQLHVYRGTRVPWFGKQGQLMRFGKFASTSHNRSVSERFGNTTLFELNTRYGVAIQNYSLNVTHEEVLIPPYERFEIVGARGTNHACTFVLRSRGYQGVEVGLQWDSSGRLSVYRKTFSWWAWLLIAVAIVVALLGAGACLYKCFGRCHDIQTHTS</sequence>
<dbReference type="EMBL" id="BFAA01222751">
    <property type="protein sequence ID" value="GCB85954.1"/>
    <property type="molecule type" value="Genomic_DNA"/>
</dbReference>
<dbReference type="GO" id="GO:0106274">
    <property type="term" value="F:NAD+-protein-arginine ADP-ribosyltransferase activity"/>
    <property type="evidence" value="ECO:0007669"/>
    <property type="project" value="UniProtKB-EC"/>
</dbReference>
<dbReference type="SUPFAM" id="SSF56399">
    <property type="entry name" value="ADP-ribosylation"/>
    <property type="match status" value="1"/>
</dbReference>
<evidence type="ECO:0000256" key="11">
    <source>
        <dbReference type="SAM" id="Phobius"/>
    </source>
</evidence>
<dbReference type="Proteomes" id="UP000288216">
    <property type="component" value="Unassembled WGS sequence"/>
</dbReference>
<protein>
    <recommendedName>
        <fullName evidence="10">NAD(P)(+)--arginine ADP-ribosyltransferase</fullName>
        <ecNumber evidence="10">2.4.2.31</ecNumber>
    </recommendedName>
    <alternativeName>
        <fullName evidence="10">Mono(ADP-ribosyl)transferase</fullName>
    </alternativeName>
</protein>
<gene>
    <name evidence="12" type="ORF">scyTo_0026642</name>
</gene>
<dbReference type="GO" id="GO:0005576">
    <property type="term" value="C:extracellular region"/>
    <property type="evidence" value="ECO:0007669"/>
    <property type="project" value="UniProtKB-SubCell"/>
</dbReference>
<keyword evidence="10" id="KW-0520">NAD</keyword>
<evidence type="ECO:0000256" key="4">
    <source>
        <dbReference type="ARBA" id="ARBA00022656"/>
    </source>
</evidence>
<dbReference type="Pfam" id="PF01129">
    <property type="entry name" value="ART"/>
    <property type="match status" value="1"/>
</dbReference>
<dbReference type="PROSITE" id="PS51996">
    <property type="entry name" value="TR_MART"/>
    <property type="match status" value="1"/>
</dbReference>
<evidence type="ECO:0000256" key="5">
    <source>
        <dbReference type="ARBA" id="ARBA00022676"/>
    </source>
</evidence>
<dbReference type="OrthoDB" id="423533at2759"/>
<dbReference type="Gene3D" id="3.90.176.10">
    <property type="entry name" value="Toxin ADP-ribosyltransferase, Chain A, domain 1"/>
    <property type="match status" value="1"/>
</dbReference>
<keyword evidence="4" id="KW-0800">Toxin</keyword>
<keyword evidence="7" id="KW-0548">Nucleotidyltransferase</keyword>
<evidence type="ECO:0000256" key="6">
    <source>
        <dbReference type="ARBA" id="ARBA00022679"/>
    </source>
</evidence>
<dbReference type="OMA" id="VELLCWA"/>
<keyword evidence="11" id="KW-1133">Transmembrane helix</keyword>
<evidence type="ECO:0000256" key="1">
    <source>
        <dbReference type="ARBA" id="ARBA00004613"/>
    </source>
</evidence>
<keyword evidence="11" id="KW-0472">Membrane</keyword>
<keyword evidence="10" id="KW-0521">NADP</keyword>
<name>A0A401QKR7_SCYTO</name>
<dbReference type="GO" id="GO:0016779">
    <property type="term" value="F:nucleotidyltransferase activity"/>
    <property type="evidence" value="ECO:0007669"/>
    <property type="project" value="UniProtKB-KW"/>
</dbReference>
<keyword evidence="3" id="KW-0964">Secreted</keyword>
<proteinExistence type="inferred from homology"/>
<dbReference type="EC" id="2.4.2.31" evidence="10"/>
<dbReference type="AlphaFoldDB" id="A0A401QKR7"/>
<evidence type="ECO:0000256" key="8">
    <source>
        <dbReference type="ARBA" id="ARBA00023026"/>
    </source>
</evidence>
<evidence type="ECO:0000256" key="2">
    <source>
        <dbReference type="ARBA" id="ARBA00009558"/>
    </source>
</evidence>
<feature type="transmembrane region" description="Helical" evidence="11">
    <location>
        <begin position="231"/>
        <end position="253"/>
    </location>
</feature>
<dbReference type="PRINTS" id="PR00970">
    <property type="entry name" value="RIBTRNSFRASE"/>
</dbReference>
<comment type="catalytic activity">
    <reaction evidence="9 10">
        <text>L-arginyl-[protein] + NAD(+) = N(omega)-(ADP-D-ribosyl)-L-arginyl-[protein] + nicotinamide + H(+)</text>
        <dbReference type="Rhea" id="RHEA:19149"/>
        <dbReference type="Rhea" id="RHEA-COMP:10532"/>
        <dbReference type="Rhea" id="RHEA-COMP:15087"/>
        <dbReference type="ChEBI" id="CHEBI:15378"/>
        <dbReference type="ChEBI" id="CHEBI:17154"/>
        <dbReference type="ChEBI" id="CHEBI:29965"/>
        <dbReference type="ChEBI" id="CHEBI:57540"/>
        <dbReference type="ChEBI" id="CHEBI:142554"/>
        <dbReference type="EC" id="2.4.2.31"/>
    </reaction>
</comment>
<keyword evidence="6 10" id="KW-0808">Transferase</keyword>
<comment type="similarity">
    <text evidence="2 10">Belongs to the Arg-specific ADP-ribosyltransferase family.</text>
</comment>
<comment type="caution">
    <text evidence="12">The sequence shown here is derived from an EMBL/GenBank/DDBJ whole genome shotgun (WGS) entry which is preliminary data.</text>
</comment>
<evidence type="ECO:0000256" key="7">
    <source>
        <dbReference type="ARBA" id="ARBA00022695"/>
    </source>
</evidence>
<dbReference type="PANTHER" id="PTHR10339">
    <property type="entry name" value="ADP-RIBOSYLTRANSFERASE"/>
    <property type="match status" value="1"/>
</dbReference>
<evidence type="ECO:0000313" key="12">
    <source>
        <dbReference type="EMBL" id="GCB85954.1"/>
    </source>
</evidence>
<evidence type="ECO:0000256" key="9">
    <source>
        <dbReference type="ARBA" id="ARBA00047597"/>
    </source>
</evidence>
<keyword evidence="11" id="KW-0812">Transmembrane</keyword>
<comment type="subcellular location">
    <subcellularLocation>
        <location evidence="1">Secreted</location>
    </subcellularLocation>
</comment>
<reference evidence="12 13" key="1">
    <citation type="journal article" date="2018" name="Nat. Ecol. Evol.">
        <title>Shark genomes provide insights into elasmobranch evolution and the origin of vertebrates.</title>
        <authorList>
            <person name="Hara Y"/>
            <person name="Yamaguchi K"/>
            <person name="Onimaru K"/>
            <person name="Kadota M"/>
            <person name="Koyanagi M"/>
            <person name="Keeley SD"/>
            <person name="Tatsumi K"/>
            <person name="Tanaka K"/>
            <person name="Motone F"/>
            <person name="Kageyama Y"/>
            <person name="Nozu R"/>
            <person name="Adachi N"/>
            <person name="Nishimura O"/>
            <person name="Nakagawa R"/>
            <person name="Tanegashima C"/>
            <person name="Kiyatake I"/>
            <person name="Matsumoto R"/>
            <person name="Murakumo K"/>
            <person name="Nishida K"/>
            <person name="Terakita A"/>
            <person name="Kuratani S"/>
            <person name="Sato K"/>
            <person name="Hyodo S Kuraku.S."/>
        </authorList>
    </citation>
    <scope>NUCLEOTIDE SEQUENCE [LARGE SCALE GENOMIC DNA]</scope>
</reference>
<dbReference type="InterPro" id="IPR000768">
    <property type="entry name" value="ART"/>
</dbReference>
<evidence type="ECO:0000313" key="13">
    <source>
        <dbReference type="Proteomes" id="UP000288216"/>
    </source>
</evidence>
<organism evidence="12 13">
    <name type="scientific">Scyliorhinus torazame</name>
    <name type="common">Cloudy catshark</name>
    <name type="synonym">Catulus torazame</name>
    <dbReference type="NCBI Taxonomy" id="75743"/>
    <lineage>
        <taxon>Eukaryota</taxon>
        <taxon>Metazoa</taxon>
        <taxon>Chordata</taxon>
        <taxon>Craniata</taxon>
        <taxon>Vertebrata</taxon>
        <taxon>Chondrichthyes</taxon>
        <taxon>Elasmobranchii</taxon>
        <taxon>Galeomorphii</taxon>
        <taxon>Galeoidea</taxon>
        <taxon>Carcharhiniformes</taxon>
        <taxon>Scyliorhinidae</taxon>
        <taxon>Scyliorhinus</taxon>
    </lineage>
</organism>
<evidence type="ECO:0000256" key="3">
    <source>
        <dbReference type="ARBA" id="ARBA00022525"/>
    </source>
</evidence>
<dbReference type="GO" id="GO:0003950">
    <property type="term" value="F:NAD+ poly-ADP-ribosyltransferase activity"/>
    <property type="evidence" value="ECO:0007669"/>
    <property type="project" value="TreeGrafter"/>
</dbReference>
<evidence type="ECO:0000256" key="10">
    <source>
        <dbReference type="RuleBase" id="RU361228"/>
    </source>
</evidence>